<evidence type="ECO:0000313" key="2">
    <source>
        <dbReference type="Proteomes" id="UP000095287"/>
    </source>
</evidence>
<feature type="region of interest" description="Disordered" evidence="1">
    <location>
        <begin position="50"/>
        <end position="74"/>
    </location>
</feature>
<keyword evidence="2" id="KW-1185">Reference proteome</keyword>
<organism evidence="2 3">
    <name type="scientific">Steinernema glaseri</name>
    <dbReference type="NCBI Taxonomy" id="37863"/>
    <lineage>
        <taxon>Eukaryota</taxon>
        <taxon>Metazoa</taxon>
        <taxon>Ecdysozoa</taxon>
        <taxon>Nematoda</taxon>
        <taxon>Chromadorea</taxon>
        <taxon>Rhabditida</taxon>
        <taxon>Tylenchina</taxon>
        <taxon>Panagrolaimomorpha</taxon>
        <taxon>Strongyloidoidea</taxon>
        <taxon>Steinernematidae</taxon>
        <taxon>Steinernema</taxon>
    </lineage>
</organism>
<proteinExistence type="predicted"/>
<reference evidence="3" key="1">
    <citation type="submission" date="2016-11" db="UniProtKB">
        <authorList>
            <consortium name="WormBaseParasite"/>
        </authorList>
    </citation>
    <scope>IDENTIFICATION</scope>
</reference>
<sequence>MMSSVKRGEATKGYSIIHGFFNRSEGGGDLRADSLSHSVSPYMEMMIKSARAGRHKAAHKKTLKDSLKLPTCNGDSNKSNNTMISYVHVVTTPTTGARFFFHIGDGSRLDDSTTTYMGTK</sequence>
<accession>A0A1I7XYG7</accession>
<feature type="compositionally biased region" description="Basic residues" evidence="1">
    <location>
        <begin position="51"/>
        <end position="62"/>
    </location>
</feature>
<dbReference type="AlphaFoldDB" id="A0A1I7XYG7"/>
<dbReference type="WBParaSite" id="L893_g10765.t1">
    <property type="protein sequence ID" value="L893_g10765.t1"/>
    <property type="gene ID" value="L893_g10765"/>
</dbReference>
<protein>
    <submittedName>
        <fullName evidence="3">PPM-type phosphatase domain-containing protein</fullName>
    </submittedName>
</protein>
<evidence type="ECO:0000256" key="1">
    <source>
        <dbReference type="SAM" id="MobiDB-lite"/>
    </source>
</evidence>
<name>A0A1I7XYG7_9BILA</name>
<evidence type="ECO:0000313" key="3">
    <source>
        <dbReference type="WBParaSite" id="L893_g10765.t1"/>
    </source>
</evidence>
<dbReference type="Proteomes" id="UP000095287">
    <property type="component" value="Unplaced"/>
</dbReference>